<evidence type="ECO:0000313" key="2">
    <source>
        <dbReference type="Proteomes" id="UP000199208"/>
    </source>
</evidence>
<proteinExistence type="predicted"/>
<name>A0A1G5S241_9FIRM</name>
<sequence length="247" mass="28302">MHGTESKLSNVVSNIYTLINRSNKKIGELESFAGVSTGYLSRQNKEGGVVKLSLEFVIKAAEFLEVNLDDLVGADLSTLTPDEQFLMRFFEKVIEDTISCELDWKRESENSLDDYNKPHILFEYRRSHNEFGEIDLDAKVYISQFVDNAFINGDAYRTLLKDTNSELIIMNCSAPSKSTDKEFDYFYELYIIDEKEAKALCCTFMTNEPITKQIERLYLYASENSKNIKMDKGIKAILGLYMDGVPF</sequence>
<gene>
    <name evidence="1" type="ORF">SAMN03080599_02284</name>
</gene>
<reference evidence="1 2" key="1">
    <citation type="submission" date="2016-10" db="EMBL/GenBank/DDBJ databases">
        <authorList>
            <person name="de Groot N.N."/>
        </authorList>
    </citation>
    <scope>NUCLEOTIDE SEQUENCE [LARGE SCALE GENOMIC DNA]</scope>
    <source>
        <strain evidence="1 2">DSM 2784</strain>
    </source>
</reference>
<dbReference type="Proteomes" id="UP000199208">
    <property type="component" value="Unassembled WGS sequence"/>
</dbReference>
<protein>
    <submittedName>
        <fullName evidence="1">Uncharacterized protein</fullName>
    </submittedName>
</protein>
<keyword evidence="2" id="KW-1185">Reference proteome</keyword>
<dbReference type="CDD" id="cd00093">
    <property type="entry name" value="HTH_XRE"/>
    <property type="match status" value="1"/>
</dbReference>
<organism evidence="1 2">
    <name type="scientific">Acidaminobacter hydrogenoformans DSM 2784</name>
    <dbReference type="NCBI Taxonomy" id="1120920"/>
    <lineage>
        <taxon>Bacteria</taxon>
        <taxon>Bacillati</taxon>
        <taxon>Bacillota</taxon>
        <taxon>Clostridia</taxon>
        <taxon>Peptostreptococcales</taxon>
        <taxon>Acidaminobacteraceae</taxon>
        <taxon>Acidaminobacter</taxon>
    </lineage>
</organism>
<dbReference type="AlphaFoldDB" id="A0A1G5S241"/>
<evidence type="ECO:0000313" key="1">
    <source>
        <dbReference type="EMBL" id="SCZ80465.1"/>
    </source>
</evidence>
<dbReference type="RefSeq" id="WP_092591595.1">
    <property type="nucleotide sequence ID" value="NZ_FMWL01000012.1"/>
</dbReference>
<dbReference type="InterPro" id="IPR001387">
    <property type="entry name" value="Cro/C1-type_HTH"/>
</dbReference>
<accession>A0A1G5S241</accession>
<dbReference type="OrthoDB" id="1859224at2"/>
<dbReference type="EMBL" id="FMWL01000012">
    <property type="protein sequence ID" value="SCZ80465.1"/>
    <property type="molecule type" value="Genomic_DNA"/>
</dbReference>